<organism evidence="2">
    <name type="scientific">marine sediment metagenome</name>
    <dbReference type="NCBI Taxonomy" id="412755"/>
    <lineage>
        <taxon>unclassified sequences</taxon>
        <taxon>metagenomes</taxon>
        <taxon>ecological metagenomes</taxon>
    </lineage>
</organism>
<evidence type="ECO:0000256" key="1">
    <source>
        <dbReference type="SAM" id="Phobius"/>
    </source>
</evidence>
<feature type="transmembrane region" description="Helical" evidence="1">
    <location>
        <begin position="12"/>
        <end position="29"/>
    </location>
</feature>
<accession>A0A0F9DTU4</accession>
<protein>
    <submittedName>
        <fullName evidence="2">Uncharacterized protein</fullName>
    </submittedName>
</protein>
<feature type="transmembrane region" description="Helical" evidence="1">
    <location>
        <begin position="113"/>
        <end position="132"/>
    </location>
</feature>
<evidence type="ECO:0000313" key="2">
    <source>
        <dbReference type="EMBL" id="KKL15288.1"/>
    </source>
</evidence>
<keyword evidence="1" id="KW-0472">Membrane</keyword>
<feature type="transmembrane region" description="Helical" evidence="1">
    <location>
        <begin position="41"/>
        <end position="67"/>
    </location>
</feature>
<dbReference type="EMBL" id="LAZR01040118">
    <property type="protein sequence ID" value="KKL15288.1"/>
    <property type="molecule type" value="Genomic_DNA"/>
</dbReference>
<gene>
    <name evidence="2" type="ORF">LCGC14_2507110</name>
</gene>
<dbReference type="AlphaFoldDB" id="A0A0F9DTU4"/>
<keyword evidence="1" id="KW-0812">Transmembrane</keyword>
<keyword evidence="1" id="KW-1133">Transmembrane helix</keyword>
<name>A0A0F9DTU4_9ZZZZ</name>
<proteinExistence type="predicted"/>
<feature type="transmembrane region" description="Helical" evidence="1">
    <location>
        <begin position="79"/>
        <end position="101"/>
    </location>
</feature>
<sequence length="137" mass="14448">MPMLIEPPQLLSMLVPLMRGVFLVPSLIAELLVSHESAGSAIGIITGLGIHMMLGAFYGIVFAALYTLITRRNGLSESLLLGLGYGFALWVVNFLAIGPIIGAPPTVEVGAGTAIRLHLIFGSVAGIYLFLLQSENA</sequence>
<comment type="caution">
    <text evidence="2">The sequence shown here is derived from an EMBL/GenBank/DDBJ whole genome shotgun (WGS) entry which is preliminary data.</text>
</comment>
<reference evidence="2" key="1">
    <citation type="journal article" date="2015" name="Nature">
        <title>Complex archaea that bridge the gap between prokaryotes and eukaryotes.</title>
        <authorList>
            <person name="Spang A."/>
            <person name="Saw J.H."/>
            <person name="Jorgensen S.L."/>
            <person name="Zaremba-Niedzwiedzka K."/>
            <person name="Martijn J."/>
            <person name="Lind A.E."/>
            <person name="van Eijk R."/>
            <person name="Schleper C."/>
            <person name="Guy L."/>
            <person name="Ettema T.J."/>
        </authorList>
    </citation>
    <scope>NUCLEOTIDE SEQUENCE</scope>
</reference>